<reference evidence="4 5" key="1">
    <citation type="submission" date="2023-07" db="EMBL/GenBank/DDBJ databases">
        <title>Genomic Encyclopedia of Type Strains, Phase IV (KMG-IV): sequencing the most valuable type-strain genomes for metagenomic binning, comparative biology and taxonomic classification.</title>
        <authorList>
            <person name="Goeker M."/>
        </authorList>
    </citation>
    <scope>NUCLEOTIDE SEQUENCE [LARGE SCALE GENOMIC DNA]</scope>
    <source>
        <strain evidence="4 5">DSM 23494</strain>
    </source>
</reference>
<evidence type="ECO:0000256" key="2">
    <source>
        <dbReference type="ARBA" id="ARBA00022741"/>
    </source>
</evidence>
<evidence type="ECO:0000256" key="1">
    <source>
        <dbReference type="ARBA" id="ARBA00022448"/>
    </source>
</evidence>
<accession>A0ABU0AQ32</accession>
<evidence type="ECO:0000313" key="4">
    <source>
        <dbReference type="EMBL" id="MDQ0273362.1"/>
    </source>
</evidence>
<dbReference type="Gene3D" id="3.40.50.300">
    <property type="entry name" value="P-loop containing nucleotide triphosphate hydrolases"/>
    <property type="match status" value="1"/>
</dbReference>
<gene>
    <name evidence="4" type="ORF">J2S17_005294</name>
</gene>
<sequence>MKKLMFHEWFGSHLQVSGTLDTLGLTMNKSYIYNKQLYALFNPILDIGKLEQDLNFIEQNKKINRLSLGNKQKAFLLCTLVRDADVYILDEPYNGLDYTSVEIIKKYLISLKERGKIIIISSHLVDSLKELSDSLLYLKEGTVREIKNNLTRYYVRTKTNNINLKKLINRYNGNFKIIDTSIYSIEEEILQDLIKFLSMNNVEIIGVALQGWEE</sequence>
<keyword evidence="2" id="KW-0547">Nucleotide-binding</keyword>
<dbReference type="PANTHER" id="PTHR42939">
    <property type="entry name" value="ABC TRANSPORTER ATP-BINDING PROTEIN ALBC-RELATED"/>
    <property type="match status" value="1"/>
</dbReference>
<protein>
    <submittedName>
        <fullName evidence="4">ABC-type multidrug transport system ATPase subunit</fullName>
    </submittedName>
</protein>
<dbReference type="InterPro" id="IPR051782">
    <property type="entry name" value="ABC_Transporter_VariousFunc"/>
</dbReference>
<dbReference type="SUPFAM" id="SSF52540">
    <property type="entry name" value="P-loop containing nucleoside triphosphate hydrolases"/>
    <property type="match status" value="1"/>
</dbReference>
<keyword evidence="5" id="KW-1185">Reference proteome</keyword>
<organism evidence="4 5">
    <name type="scientific">Cytobacillus purgationiresistens</name>
    <dbReference type="NCBI Taxonomy" id="863449"/>
    <lineage>
        <taxon>Bacteria</taxon>
        <taxon>Bacillati</taxon>
        <taxon>Bacillota</taxon>
        <taxon>Bacilli</taxon>
        <taxon>Bacillales</taxon>
        <taxon>Bacillaceae</taxon>
        <taxon>Cytobacillus</taxon>
    </lineage>
</organism>
<keyword evidence="1" id="KW-0813">Transport</keyword>
<evidence type="ECO:0000256" key="3">
    <source>
        <dbReference type="ARBA" id="ARBA00022840"/>
    </source>
</evidence>
<dbReference type="InterPro" id="IPR027417">
    <property type="entry name" value="P-loop_NTPase"/>
</dbReference>
<proteinExistence type="predicted"/>
<keyword evidence="3" id="KW-0067">ATP-binding</keyword>
<name>A0ABU0AQ32_9BACI</name>
<dbReference type="EMBL" id="JAUSUB010000038">
    <property type="protein sequence ID" value="MDQ0273362.1"/>
    <property type="molecule type" value="Genomic_DNA"/>
</dbReference>
<dbReference type="PANTHER" id="PTHR42939:SF1">
    <property type="entry name" value="ABC TRANSPORTER ATP-BINDING PROTEIN ALBC-RELATED"/>
    <property type="match status" value="1"/>
</dbReference>
<comment type="caution">
    <text evidence="4">The sequence shown here is derived from an EMBL/GenBank/DDBJ whole genome shotgun (WGS) entry which is preliminary data.</text>
</comment>
<evidence type="ECO:0000313" key="5">
    <source>
        <dbReference type="Proteomes" id="UP001238088"/>
    </source>
</evidence>
<dbReference type="Proteomes" id="UP001238088">
    <property type="component" value="Unassembled WGS sequence"/>
</dbReference>